<feature type="region of interest" description="Disordered" evidence="1">
    <location>
        <begin position="178"/>
        <end position="221"/>
    </location>
</feature>
<dbReference type="EMBL" id="SRLO01000003">
    <property type="protein sequence ID" value="TNN88927.1"/>
    <property type="molecule type" value="Genomic_DNA"/>
</dbReference>
<evidence type="ECO:0000313" key="3">
    <source>
        <dbReference type="Proteomes" id="UP000314294"/>
    </source>
</evidence>
<evidence type="ECO:0000256" key="1">
    <source>
        <dbReference type="SAM" id="MobiDB-lite"/>
    </source>
</evidence>
<protein>
    <submittedName>
        <fullName evidence="2">Uncharacterized protein</fullName>
    </submittedName>
</protein>
<sequence length="221" mass="23744">MPAVLSYSYITPYSRWTLSTVRLTWSFLPSMMAMVLNLSITSEIIETQENEATGMKQINTNQNILWTVPALSPYAAVNLTEETLAGLSSILYLPLTLTGLQPPPDPLPPLCCLPVSHSRPTAVSQSPSHLCGSTVLPAGGDMSDDAGVALLAYVDAVHLDDALARVETGDGCHRAWPQEECERERGEEGSCLSGVDEDLSEGCDSDHTKPGDSSCYDNPSD</sequence>
<feature type="compositionally biased region" description="Basic and acidic residues" evidence="1">
    <location>
        <begin position="178"/>
        <end position="188"/>
    </location>
</feature>
<reference evidence="2 3" key="1">
    <citation type="submission" date="2019-03" db="EMBL/GenBank/DDBJ databases">
        <title>First draft genome of Liparis tanakae, snailfish: a comprehensive survey of snailfish specific genes.</title>
        <authorList>
            <person name="Kim W."/>
            <person name="Song I."/>
            <person name="Jeong J.-H."/>
            <person name="Kim D."/>
            <person name="Kim S."/>
            <person name="Ryu S."/>
            <person name="Song J.Y."/>
            <person name="Lee S.K."/>
        </authorList>
    </citation>
    <scope>NUCLEOTIDE SEQUENCE [LARGE SCALE GENOMIC DNA]</scope>
    <source>
        <tissue evidence="2">Muscle</tissue>
    </source>
</reference>
<gene>
    <name evidence="2" type="ORF">EYF80_000805</name>
</gene>
<organism evidence="2 3">
    <name type="scientific">Liparis tanakae</name>
    <name type="common">Tanaka's snailfish</name>
    <dbReference type="NCBI Taxonomy" id="230148"/>
    <lineage>
        <taxon>Eukaryota</taxon>
        <taxon>Metazoa</taxon>
        <taxon>Chordata</taxon>
        <taxon>Craniata</taxon>
        <taxon>Vertebrata</taxon>
        <taxon>Euteleostomi</taxon>
        <taxon>Actinopterygii</taxon>
        <taxon>Neopterygii</taxon>
        <taxon>Teleostei</taxon>
        <taxon>Neoteleostei</taxon>
        <taxon>Acanthomorphata</taxon>
        <taxon>Eupercaria</taxon>
        <taxon>Perciformes</taxon>
        <taxon>Cottioidei</taxon>
        <taxon>Cottales</taxon>
        <taxon>Liparidae</taxon>
        <taxon>Liparis</taxon>
    </lineage>
</organism>
<dbReference type="AlphaFoldDB" id="A0A4Z2JG11"/>
<accession>A0A4Z2JG11</accession>
<name>A0A4Z2JG11_9TELE</name>
<dbReference type="Proteomes" id="UP000314294">
    <property type="component" value="Unassembled WGS sequence"/>
</dbReference>
<comment type="caution">
    <text evidence="2">The sequence shown here is derived from an EMBL/GenBank/DDBJ whole genome shotgun (WGS) entry which is preliminary data.</text>
</comment>
<proteinExistence type="predicted"/>
<evidence type="ECO:0000313" key="2">
    <source>
        <dbReference type="EMBL" id="TNN88927.1"/>
    </source>
</evidence>
<keyword evidence="3" id="KW-1185">Reference proteome</keyword>